<evidence type="ECO:0000256" key="12">
    <source>
        <dbReference type="ARBA" id="ARBA00023012"/>
    </source>
</evidence>
<keyword evidence="11 14" id="KW-1133">Transmembrane helix</keyword>
<dbReference type="InterPro" id="IPR005467">
    <property type="entry name" value="His_kinase_dom"/>
</dbReference>
<evidence type="ECO:0000256" key="8">
    <source>
        <dbReference type="ARBA" id="ARBA00022741"/>
    </source>
</evidence>
<comment type="subcellular location">
    <subcellularLocation>
        <location evidence="2">Cell membrane</location>
        <topology evidence="2">Multi-pass membrane protein</topology>
    </subcellularLocation>
</comment>
<feature type="domain" description="Histidine kinase" evidence="15">
    <location>
        <begin position="257"/>
        <end position="448"/>
    </location>
</feature>
<evidence type="ECO:0000256" key="14">
    <source>
        <dbReference type="SAM" id="Phobius"/>
    </source>
</evidence>
<dbReference type="GO" id="GO:0000155">
    <property type="term" value="F:phosphorelay sensor kinase activity"/>
    <property type="evidence" value="ECO:0007669"/>
    <property type="project" value="InterPro"/>
</dbReference>
<keyword evidence="5" id="KW-0597">Phosphoprotein</keyword>
<accession>A0A3P5WI01</accession>
<dbReference type="OrthoDB" id="14660at2"/>
<evidence type="ECO:0000256" key="1">
    <source>
        <dbReference type="ARBA" id="ARBA00000085"/>
    </source>
</evidence>
<sequence>MKKLRNSLLTQYLVIILVATMILPIGIPLLSIVFYNITHQDDLSNRYYNGTDLEEMWHETAKELAGASEAQIHSKLTELKNIYQEASIYRVDKTGHTRDKFPKSLSLPDIWSTSFTIDFMKKNRGYTVDPFTVVAFIGSGQDNGFMVLQIPRPDMVSPSNQLLERYNYIFPIALLAIFILFILISMLFFYRIRNRLLHLQKAMAVPEANGIPSTIEVTKQDEIGRLGQSFNRMVQELESSRNSQLEEEELRKELIANLSHDLRTPLTTIRGHAYRLKKEPISEKGQESLDFIDAKVNYMGELIENLLSYTLLTTGKYPFHPENVDIIRLIRTSFSAWYPLFENLQFDIQLEIPEKQLTWEVDPQMFCRVLDNLFQNIYRHAKSGRFVAVRIENETIVIEDHGPGMKAKSSQKGVGVGLSVISLMLKEMQLDWAIETSEKGTMMKIKGL</sequence>
<evidence type="ECO:0000313" key="17">
    <source>
        <dbReference type="EMBL" id="VDC19117.1"/>
    </source>
</evidence>
<keyword evidence="7 14" id="KW-0812">Transmembrane</keyword>
<dbReference type="InterPro" id="IPR036097">
    <property type="entry name" value="HisK_dim/P_sf"/>
</dbReference>
<reference evidence="17 18" key="1">
    <citation type="submission" date="2018-11" db="EMBL/GenBank/DDBJ databases">
        <authorList>
            <person name="Criscuolo A."/>
        </authorList>
    </citation>
    <scope>NUCLEOTIDE SEQUENCE [LARGE SCALE GENOMIC DNA]</scope>
    <source>
        <strain evidence="17">ATB-66</strain>
    </source>
</reference>
<dbReference type="EC" id="2.7.13.3" evidence="3"/>
<dbReference type="SMART" id="SM00304">
    <property type="entry name" value="HAMP"/>
    <property type="match status" value="1"/>
</dbReference>
<dbReference type="SUPFAM" id="SSF158472">
    <property type="entry name" value="HAMP domain-like"/>
    <property type="match status" value="1"/>
</dbReference>
<gene>
    <name evidence="17" type="primary">tcrY</name>
    <name evidence="17" type="ORF">FILTAD_00236</name>
</gene>
<keyword evidence="10" id="KW-0067">ATP-binding</keyword>
<name>A0A3P5WI01_9BACL</name>
<proteinExistence type="predicted"/>
<keyword evidence="9 17" id="KW-0418">Kinase</keyword>
<dbReference type="SMART" id="SM00387">
    <property type="entry name" value="HATPase_c"/>
    <property type="match status" value="1"/>
</dbReference>
<dbReference type="GO" id="GO:0005524">
    <property type="term" value="F:ATP binding"/>
    <property type="evidence" value="ECO:0007669"/>
    <property type="project" value="UniProtKB-KW"/>
</dbReference>
<dbReference type="SMART" id="SM00388">
    <property type="entry name" value="HisKA"/>
    <property type="match status" value="1"/>
</dbReference>
<dbReference type="Proteomes" id="UP000270468">
    <property type="component" value="Unassembled WGS sequence"/>
</dbReference>
<evidence type="ECO:0000259" key="16">
    <source>
        <dbReference type="PROSITE" id="PS50885"/>
    </source>
</evidence>
<evidence type="ECO:0000256" key="9">
    <source>
        <dbReference type="ARBA" id="ARBA00022777"/>
    </source>
</evidence>
<protein>
    <recommendedName>
        <fullName evidence="3">histidine kinase</fullName>
        <ecNumber evidence="3">2.7.13.3</ecNumber>
    </recommendedName>
</protein>
<keyword evidence="4" id="KW-1003">Cell membrane</keyword>
<dbReference type="PROSITE" id="PS50885">
    <property type="entry name" value="HAMP"/>
    <property type="match status" value="1"/>
</dbReference>
<dbReference type="CDD" id="cd06225">
    <property type="entry name" value="HAMP"/>
    <property type="match status" value="1"/>
</dbReference>
<dbReference type="Pfam" id="PF00512">
    <property type="entry name" value="HisKA"/>
    <property type="match status" value="1"/>
</dbReference>
<evidence type="ECO:0000259" key="15">
    <source>
        <dbReference type="PROSITE" id="PS50109"/>
    </source>
</evidence>
<keyword evidence="12" id="KW-0902">Two-component regulatory system</keyword>
<evidence type="ECO:0000256" key="4">
    <source>
        <dbReference type="ARBA" id="ARBA00022475"/>
    </source>
</evidence>
<dbReference type="Pfam" id="PF00672">
    <property type="entry name" value="HAMP"/>
    <property type="match status" value="1"/>
</dbReference>
<evidence type="ECO:0000256" key="10">
    <source>
        <dbReference type="ARBA" id="ARBA00022840"/>
    </source>
</evidence>
<comment type="catalytic activity">
    <reaction evidence="1">
        <text>ATP + protein L-histidine = ADP + protein N-phospho-L-histidine.</text>
        <dbReference type="EC" id="2.7.13.3"/>
    </reaction>
</comment>
<dbReference type="GO" id="GO:0005886">
    <property type="term" value="C:plasma membrane"/>
    <property type="evidence" value="ECO:0007669"/>
    <property type="project" value="UniProtKB-SubCell"/>
</dbReference>
<dbReference type="Gene3D" id="6.10.340.10">
    <property type="match status" value="1"/>
</dbReference>
<dbReference type="InterPro" id="IPR036890">
    <property type="entry name" value="HATPase_C_sf"/>
</dbReference>
<dbReference type="InterPro" id="IPR003594">
    <property type="entry name" value="HATPase_dom"/>
</dbReference>
<keyword evidence="8" id="KW-0547">Nucleotide-binding</keyword>
<dbReference type="SUPFAM" id="SSF55874">
    <property type="entry name" value="ATPase domain of HSP90 chaperone/DNA topoisomerase II/histidine kinase"/>
    <property type="match status" value="1"/>
</dbReference>
<keyword evidence="6 17" id="KW-0808">Transferase</keyword>
<evidence type="ECO:0000256" key="11">
    <source>
        <dbReference type="ARBA" id="ARBA00022989"/>
    </source>
</evidence>
<dbReference type="InterPro" id="IPR003661">
    <property type="entry name" value="HisK_dim/P_dom"/>
</dbReference>
<feature type="domain" description="HAMP" evidence="16">
    <location>
        <begin position="190"/>
        <end position="242"/>
    </location>
</feature>
<dbReference type="SUPFAM" id="SSF47384">
    <property type="entry name" value="Homodimeric domain of signal transducing histidine kinase"/>
    <property type="match status" value="1"/>
</dbReference>
<dbReference type="Pfam" id="PF02518">
    <property type="entry name" value="HATPase_c"/>
    <property type="match status" value="1"/>
</dbReference>
<evidence type="ECO:0000313" key="18">
    <source>
        <dbReference type="Proteomes" id="UP000270468"/>
    </source>
</evidence>
<evidence type="ECO:0000256" key="2">
    <source>
        <dbReference type="ARBA" id="ARBA00004651"/>
    </source>
</evidence>
<dbReference type="EMBL" id="UXAV01000016">
    <property type="protein sequence ID" value="VDC19117.1"/>
    <property type="molecule type" value="Genomic_DNA"/>
</dbReference>
<evidence type="ECO:0000256" key="6">
    <source>
        <dbReference type="ARBA" id="ARBA00022679"/>
    </source>
</evidence>
<evidence type="ECO:0000256" key="5">
    <source>
        <dbReference type="ARBA" id="ARBA00022553"/>
    </source>
</evidence>
<dbReference type="InterPro" id="IPR050398">
    <property type="entry name" value="HssS/ArlS-like"/>
</dbReference>
<organism evidence="17 18">
    <name type="scientific">Filibacter tadaridae</name>
    <dbReference type="NCBI Taxonomy" id="2483811"/>
    <lineage>
        <taxon>Bacteria</taxon>
        <taxon>Bacillati</taxon>
        <taxon>Bacillota</taxon>
        <taxon>Bacilli</taxon>
        <taxon>Bacillales</taxon>
        <taxon>Caryophanaceae</taxon>
        <taxon>Filibacter</taxon>
    </lineage>
</organism>
<keyword evidence="18" id="KW-1185">Reference proteome</keyword>
<dbReference type="PANTHER" id="PTHR45528:SF1">
    <property type="entry name" value="SENSOR HISTIDINE KINASE CPXA"/>
    <property type="match status" value="1"/>
</dbReference>
<dbReference type="PROSITE" id="PS50109">
    <property type="entry name" value="HIS_KIN"/>
    <property type="match status" value="1"/>
</dbReference>
<keyword evidence="13 14" id="KW-0472">Membrane</keyword>
<dbReference type="Gene3D" id="3.30.565.10">
    <property type="entry name" value="Histidine kinase-like ATPase, C-terminal domain"/>
    <property type="match status" value="1"/>
</dbReference>
<dbReference type="InterPro" id="IPR003660">
    <property type="entry name" value="HAMP_dom"/>
</dbReference>
<dbReference type="PANTHER" id="PTHR45528">
    <property type="entry name" value="SENSOR HISTIDINE KINASE CPXA"/>
    <property type="match status" value="1"/>
</dbReference>
<dbReference type="Gene3D" id="1.10.287.130">
    <property type="match status" value="1"/>
</dbReference>
<dbReference type="AlphaFoldDB" id="A0A3P5WI01"/>
<feature type="transmembrane region" description="Helical" evidence="14">
    <location>
        <begin position="12"/>
        <end position="37"/>
    </location>
</feature>
<evidence type="ECO:0000256" key="3">
    <source>
        <dbReference type="ARBA" id="ARBA00012438"/>
    </source>
</evidence>
<evidence type="ECO:0000256" key="13">
    <source>
        <dbReference type="ARBA" id="ARBA00023136"/>
    </source>
</evidence>
<dbReference type="CDD" id="cd00082">
    <property type="entry name" value="HisKA"/>
    <property type="match status" value="1"/>
</dbReference>
<dbReference type="RefSeq" id="WP_124068686.1">
    <property type="nucleotide sequence ID" value="NZ_CBCRXF010000026.1"/>
</dbReference>
<feature type="transmembrane region" description="Helical" evidence="14">
    <location>
        <begin position="168"/>
        <end position="190"/>
    </location>
</feature>
<evidence type="ECO:0000256" key="7">
    <source>
        <dbReference type="ARBA" id="ARBA00022692"/>
    </source>
</evidence>